<reference evidence="5" key="1">
    <citation type="submission" date="2024-07" db="EMBL/GenBank/DDBJ databases">
        <title>Two chromosome-level genome assemblies of Korean endemic species Abeliophyllum distichum and Forsythia ovata (Oleaceae).</title>
        <authorList>
            <person name="Jang H."/>
        </authorList>
    </citation>
    <scope>NUCLEOTIDE SEQUENCE [LARGE SCALE GENOMIC DNA]</scope>
</reference>
<dbReference type="PANTHER" id="PTHR23155">
    <property type="entry name" value="DISEASE RESISTANCE PROTEIN RP"/>
    <property type="match status" value="1"/>
</dbReference>
<dbReference type="PANTHER" id="PTHR23155:SF1071">
    <property type="entry name" value="DISEASE RESISTANCE RPP13-LIKE PROTEIN 1"/>
    <property type="match status" value="1"/>
</dbReference>
<dbReference type="InterPro" id="IPR027417">
    <property type="entry name" value="P-loop_NTPase"/>
</dbReference>
<dbReference type="SUPFAM" id="SSF52540">
    <property type="entry name" value="P-loop containing nucleoside triphosphate hydrolases"/>
    <property type="match status" value="1"/>
</dbReference>
<dbReference type="Gene3D" id="1.10.10.10">
    <property type="entry name" value="Winged helix-like DNA-binding domain superfamily/Winged helix DNA-binding domain"/>
    <property type="match status" value="1"/>
</dbReference>
<dbReference type="InterPro" id="IPR044974">
    <property type="entry name" value="Disease_R_plants"/>
</dbReference>
<evidence type="ECO:0000256" key="2">
    <source>
        <dbReference type="ARBA" id="ARBA00022614"/>
    </source>
</evidence>
<dbReference type="InterPro" id="IPR036388">
    <property type="entry name" value="WH-like_DNA-bd_sf"/>
</dbReference>
<dbReference type="Gene3D" id="1.10.8.430">
    <property type="entry name" value="Helical domain of apoptotic protease-activating factors"/>
    <property type="match status" value="1"/>
</dbReference>
<comment type="caution">
    <text evidence="4">The sequence shown here is derived from an EMBL/GenBank/DDBJ whole genome shotgun (WGS) entry which is preliminary data.</text>
</comment>
<feature type="region of interest" description="Disordered" evidence="3">
    <location>
        <begin position="1"/>
        <end position="33"/>
    </location>
</feature>
<accession>A0ABD1TPU7</accession>
<evidence type="ECO:0000313" key="5">
    <source>
        <dbReference type="Proteomes" id="UP001604277"/>
    </source>
</evidence>
<evidence type="ECO:0000256" key="3">
    <source>
        <dbReference type="SAM" id="MobiDB-lite"/>
    </source>
</evidence>
<feature type="compositionally biased region" description="Basic and acidic residues" evidence="3">
    <location>
        <begin position="1"/>
        <end position="11"/>
    </location>
</feature>
<dbReference type="InterPro" id="IPR042197">
    <property type="entry name" value="Apaf_helical"/>
</dbReference>
<name>A0ABD1TPU7_9LAMI</name>
<dbReference type="AlphaFoldDB" id="A0ABD1TPU7"/>
<proteinExistence type="inferred from homology"/>
<dbReference type="EMBL" id="JBFOLJ010000008">
    <property type="protein sequence ID" value="KAL2514460.1"/>
    <property type="molecule type" value="Genomic_DNA"/>
</dbReference>
<evidence type="ECO:0000313" key="4">
    <source>
        <dbReference type="EMBL" id="KAL2514460.1"/>
    </source>
</evidence>
<protein>
    <submittedName>
        <fullName evidence="4">Disease resistance protein RGA2</fullName>
    </submittedName>
</protein>
<evidence type="ECO:0000256" key="1">
    <source>
        <dbReference type="ARBA" id="ARBA00008894"/>
    </source>
</evidence>
<keyword evidence="5" id="KW-1185">Reference proteome</keyword>
<keyword evidence="2" id="KW-0433">Leucine-rich repeat</keyword>
<sequence length="158" mass="17833">MSSHETIEHPSVDTIPPDATLPEEPLSSGHEHLIPDNADHYPYELSEEIGEPENISETQHSLGTKTFDVRPDLREIGKSVVRRCQNLPLAVKSLGGLLCTKASPKEWESVLNSEIWIAEEKSEILLALKLSYHYLPPELKQCFAYCAIFPKDYDFDKS</sequence>
<comment type="similarity">
    <text evidence="1">Belongs to the disease resistance NB-LRR family.</text>
</comment>
<organism evidence="4 5">
    <name type="scientific">Forsythia ovata</name>
    <dbReference type="NCBI Taxonomy" id="205694"/>
    <lineage>
        <taxon>Eukaryota</taxon>
        <taxon>Viridiplantae</taxon>
        <taxon>Streptophyta</taxon>
        <taxon>Embryophyta</taxon>
        <taxon>Tracheophyta</taxon>
        <taxon>Spermatophyta</taxon>
        <taxon>Magnoliopsida</taxon>
        <taxon>eudicotyledons</taxon>
        <taxon>Gunneridae</taxon>
        <taxon>Pentapetalae</taxon>
        <taxon>asterids</taxon>
        <taxon>lamiids</taxon>
        <taxon>Lamiales</taxon>
        <taxon>Oleaceae</taxon>
        <taxon>Forsythieae</taxon>
        <taxon>Forsythia</taxon>
    </lineage>
</organism>
<gene>
    <name evidence="4" type="ORF">Fot_28431</name>
</gene>
<dbReference type="Proteomes" id="UP001604277">
    <property type="component" value="Unassembled WGS sequence"/>
</dbReference>